<accession>A0ABN7XEI0</accession>
<protein>
    <submittedName>
        <fullName evidence="1">744_t:CDS:1</fullName>
    </submittedName>
</protein>
<evidence type="ECO:0000313" key="1">
    <source>
        <dbReference type="EMBL" id="CAG8853666.1"/>
    </source>
</evidence>
<organism evidence="1 2">
    <name type="scientific">Gigaspora margarita</name>
    <dbReference type="NCBI Taxonomy" id="4874"/>
    <lineage>
        <taxon>Eukaryota</taxon>
        <taxon>Fungi</taxon>
        <taxon>Fungi incertae sedis</taxon>
        <taxon>Mucoromycota</taxon>
        <taxon>Glomeromycotina</taxon>
        <taxon>Glomeromycetes</taxon>
        <taxon>Diversisporales</taxon>
        <taxon>Gigasporaceae</taxon>
        <taxon>Gigaspora</taxon>
    </lineage>
</organism>
<name>A0ABN7XEI0_GIGMA</name>
<reference evidence="1 2" key="1">
    <citation type="submission" date="2021-06" db="EMBL/GenBank/DDBJ databases">
        <authorList>
            <person name="Kallberg Y."/>
            <person name="Tangrot J."/>
            <person name="Rosling A."/>
        </authorList>
    </citation>
    <scope>NUCLEOTIDE SEQUENCE [LARGE SCALE GENOMIC DNA]</scope>
    <source>
        <strain evidence="1 2">120-4 pot B 10/14</strain>
    </source>
</reference>
<proteinExistence type="predicted"/>
<feature type="non-terminal residue" evidence="1">
    <location>
        <position position="1"/>
    </location>
</feature>
<dbReference type="Proteomes" id="UP000789901">
    <property type="component" value="Unassembled WGS sequence"/>
</dbReference>
<sequence>SQQEVSQCTQLLLNNDILTLDLQVSLAQIVQQDLPILDILASRGNSKKTAILEQQKQSHMKHLGCKWIVNASCPKTTEKIKITSCYLEHNHEIHPDTIIFASYY</sequence>
<dbReference type="EMBL" id="CAJVQB010127366">
    <property type="protein sequence ID" value="CAG8853666.1"/>
    <property type="molecule type" value="Genomic_DNA"/>
</dbReference>
<gene>
    <name evidence="1" type="ORF">GMARGA_LOCUS42487</name>
</gene>
<evidence type="ECO:0000313" key="2">
    <source>
        <dbReference type="Proteomes" id="UP000789901"/>
    </source>
</evidence>
<comment type="caution">
    <text evidence="1">The sequence shown here is derived from an EMBL/GenBank/DDBJ whole genome shotgun (WGS) entry which is preliminary data.</text>
</comment>
<keyword evidence="2" id="KW-1185">Reference proteome</keyword>